<dbReference type="Pfam" id="PF01230">
    <property type="entry name" value="HIT"/>
    <property type="match status" value="1"/>
</dbReference>
<name>A0ABW1D4P8_9ACTN</name>
<protein>
    <submittedName>
        <fullName evidence="3">HIT family protein</fullName>
        <ecNumber evidence="3">2.1.1.-</ecNumber>
    </submittedName>
</protein>
<dbReference type="EMBL" id="JBHSPA010000068">
    <property type="protein sequence ID" value="MFC5831693.1"/>
    <property type="molecule type" value="Genomic_DNA"/>
</dbReference>
<dbReference type="SUPFAM" id="SSF54197">
    <property type="entry name" value="HIT-like"/>
    <property type="match status" value="1"/>
</dbReference>
<dbReference type="InterPro" id="IPR011146">
    <property type="entry name" value="HIT-like"/>
</dbReference>
<dbReference type="PRINTS" id="PR00332">
    <property type="entry name" value="HISTRIAD"/>
</dbReference>
<dbReference type="InterPro" id="IPR001310">
    <property type="entry name" value="Histidine_triad_HIT"/>
</dbReference>
<dbReference type="PANTHER" id="PTHR46648">
    <property type="entry name" value="HIT FAMILY PROTEIN 1"/>
    <property type="match status" value="1"/>
</dbReference>
<organism evidence="3 4">
    <name type="scientific">Nonomuraea insulae</name>
    <dbReference type="NCBI Taxonomy" id="1616787"/>
    <lineage>
        <taxon>Bacteria</taxon>
        <taxon>Bacillati</taxon>
        <taxon>Actinomycetota</taxon>
        <taxon>Actinomycetes</taxon>
        <taxon>Streptosporangiales</taxon>
        <taxon>Streptosporangiaceae</taxon>
        <taxon>Nonomuraea</taxon>
    </lineage>
</organism>
<comment type="caution">
    <text evidence="3">The sequence shown here is derived from an EMBL/GenBank/DDBJ whole genome shotgun (WGS) entry which is preliminary data.</text>
</comment>
<dbReference type="Gene3D" id="3.30.428.10">
    <property type="entry name" value="HIT-like"/>
    <property type="match status" value="1"/>
</dbReference>
<keyword evidence="3" id="KW-0489">Methyltransferase</keyword>
<reference evidence="4" key="1">
    <citation type="journal article" date="2019" name="Int. J. Syst. Evol. Microbiol.">
        <title>The Global Catalogue of Microorganisms (GCM) 10K type strain sequencing project: providing services to taxonomists for standard genome sequencing and annotation.</title>
        <authorList>
            <consortium name="The Broad Institute Genomics Platform"/>
            <consortium name="The Broad Institute Genome Sequencing Center for Infectious Disease"/>
            <person name="Wu L."/>
            <person name="Ma J."/>
        </authorList>
    </citation>
    <scope>NUCLEOTIDE SEQUENCE [LARGE SCALE GENOMIC DNA]</scope>
    <source>
        <strain evidence="4">CCUG 53903</strain>
    </source>
</reference>
<sequence>MDACIFCEIVAGRAPAYRVLEDEHAVAFLDIAPATAGHTLVIPRGHARDLWELSEDACAKVARLVHRVGALLRVALAPDGLSVTHATGEAAGQEVFHYHAHVVPRWRDDDARVMWRSRRASSQELQEVLARVIEARARLTRRLRAPRMTDRVIPRGHGDESFG</sequence>
<evidence type="ECO:0000313" key="3">
    <source>
        <dbReference type="EMBL" id="MFC5831693.1"/>
    </source>
</evidence>
<keyword evidence="3" id="KW-0808">Transferase</keyword>
<evidence type="ECO:0000256" key="1">
    <source>
        <dbReference type="PROSITE-ProRule" id="PRU00464"/>
    </source>
</evidence>
<dbReference type="PROSITE" id="PS51084">
    <property type="entry name" value="HIT_2"/>
    <property type="match status" value="1"/>
</dbReference>
<evidence type="ECO:0000259" key="2">
    <source>
        <dbReference type="PROSITE" id="PS51084"/>
    </source>
</evidence>
<keyword evidence="4" id="KW-1185">Reference proteome</keyword>
<dbReference type="InterPro" id="IPR039384">
    <property type="entry name" value="HINT"/>
</dbReference>
<accession>A0ABW1D4P8</accession>
<dbReference type="PANTHER" id="PTHR46648:SF1">
    <property type="entry name" value="ADENOSINE 5'-MONOPHOSPHORAMIDASE HNT1"/>
    <property type="match status" value="1"/>
</dbReference>
<gene>
    <name evidence="3" type="ORF">ACFPZ3_48265</name>
</gene>
<dbReference type="RefSeq" id="WP_379521224.1">
    <property type="nucleotide sequence ID" value="NZ_JBHSPA010000068.1"/>
</dbReference>
<dbReference type="EC" id="2.1.1.-" evidence="3"/>
<dbReference type="CDD" id="cd01277">
    <property type="entry name" value="HINT_subgroup"/>
    <property type="match status" value="1"/>
</dbReference>
<dbReference type="InterPro" id="IPR036265">
    <property type="entry name" value="HIT-like_sf"/>
</dbReference>
<feature type="domain" description="HIT" evidence="2">
    <location>
        <begin position="5"/>
        <end position="112"/>
    </location>
</feature>
<dbReference type="GO" id="GO:0008168">
    <property type="term" value="F:methyltransferase activity"/>
    <property type="evidence" value="ECO:0007669"/>
    <property type="project" value="UniProtKB-KW"/>
</dbReference>
<dbReference type="Proteomes" id="UP001596058">
    <property type="component" value="Unassembled WGS sequence"/>
</dbReference>
<dbReference type="GO" id="GO:0032259">
    <property type="term" value="P:methylation"/>
    <property type="evidence" value="ECO:0007669"/>
    <property type="project" value="UniProtKB-KW"/>
</dbReference>
<feature type="short sequence motif" description="Histidine triad motif" evidence="1">
    <location>
        <begin position="97"/>
        <end position="101"/>
    </location>
</feature>
<proteinExistence type="predicted"/>
<evidence type="ECO:0000313" key="4">
    <source>
        <dbReference type="Proteomes" id="UP001596058"/>
    </source>
</evidence>